<dbReference type="AlphaFoldDB" id="A0A4V1N1S5"/>
<evidence type="ECO:0000259" key="1">
    <source>
        <dbReference type="Pfam" id="PF00534"/>
    </source>
</evidence>
<comment type="caution">
    <text evidence="3">The sequence shown here is derived from an EMBL/GenBank/DDBJ whole genome shotgun (WGS) entry which is preliminary data.</text>
</comment>
<sequence>MRILLVTQYFYPENFKSNDIAFELQKKGHQVTVLTGLPNYPEGNIYKGYGFFKKRKETINGVEVVRALLIPRGKGGGVKLFLNYFSWAFFASIKALFLTFSNKYDAIIVHEPSPITQGFPAIVVKKICKIPIYFWVLDLWPESLTSAGGIKNKFVLGFFDKIVKYIYNNSDKILISSKGFQKSILEKGNYADKLIYFPNWSEDTISKGDANFPIPNLPEGFKILFAGNIGTSQDMENVALAALELKQYSDIKFILVGDGRSKSFVEEFIKEHHLEDTIYLMGKHPIEAMSSFFNKADGLLVSLKDELIFNVTVPAKVQAYMSASKPILAMMNGEGASLVNEAKCGFSAGAGDYKELAQIVLKLYYLNAEERTAMGKSGAAYYEKHFKMEKCINNLNEIIEGR</sequence>
<keyword evidence="4" id="KW-1185">Reference proteome</keyword>
<dbReference type="PANTHER" id="PTHR12526">
    <property type="entry name" value="GLYCOSYLTRANSFERASE"/>
    <property type="match status" value="1"/>
</dbReference>
<dbReference type="Pfam" id="PF13579">
    <property type="entry name" value="Glyco_trans_4_4"/>
    <property type="match status" value="1"/>
</dbReference>
<evidence type="ECO:0000313" key="3">
    <source>
        <dbReference type="EMBL" id="RXR17775.1"/>
    </source>
</evidence>
<evidence type="ECO:0000313" key="4">
    <source>
        <dbReference type="Proteomes" id="UP000290283"/>
    </source>
</evidence>
<dbReference type="Gene3D" id="3.40.50.2000">
    <property type="entry name" value="Glycogen Phosphorylase B"/>
    <property type="match status" value="2"/>
</dbReference>
<gene>
    <name evidence="3" type="ORF">EQG63_09840</name>
</gene>
<dbReference type="EMBL" id="SBKO01000004">
    <property type="protein sequence ID" value="RXR17775.1"/>
    <property type="molecule type" value="Genomic_DNA"/>
</dbReference>
<dbReference type="PANTHER" id="PTHR12526:SF609">
    <property type="entry name" value="LIPOPOLYSACCHARIDE BIOSYNTHESIS PROTEIN"/>
    <property type="match status" value="1"/>
</dbReference>
<proteinExistence type="predicted"/>
<accession>A0A4V1N1S5</accession>
<dbReference type="InterPro" id="IPR001296">
    <property type="entry name" value="Glyco_trans_1"/>
</dbReference>
<dbReference type="Proteomes" id="UP000290283">
    <property type="component" value="Unassembled WGS sequence"/>
</dbReference>
<organism evidence="3 4">
    <name type="scientific">Flavobacterium amnicola</name>
    <dbReference type="NCBI Taxonomy" id="2506422"/>
    <lineage>
        <taxon>Bacteria</taxon>
        <taxon>Pseudomonadati</taxon>
        <taxon>Bacteroidota</taxon>
        <taxon>Flavobacteriia</taxon>
        <taxon>Flavobacteriales</taxon>
        <taxon>Flavobacteriaceae</taxon>
        <taxon>Flavobacterium</taxon>
    </lineage>
</organism>
<dbReference type="Pfam" id="PF00534">
    <property type="entry name" value="Glycos_transf_1"/>
    <property type="match status" value="1"/>
</dbReference>
<dbReference type="GO" id="GO:0016757">
    <property type="term" value="F:glycosyltransferase activity"/>
    <property type="evidence" value="ECO:0007669"/>
    <property type="project" value="UniProtKB-ARBA"/>
</dbReference>
<feature type="domain" description="Glycosyl transferase family 1" evidence="1">
    <location>
        <begin position="219"/>
        <end position="378"/>
    </location>
</feature>
<feature type="domain" description="Glycosyltransferase subfamily 4-like N-terminal" evidence="2">
    <location>
        <begin position="19"/>
        <end position="200"/>
    </location>
</feature>
<dbReference type="InterPro" id="IPR028098">
    <property type="entry name" value="Glyco_trans_4-like_N"/>
</dbReference>
<protein>
    <submittedName>
        <fullName evidence="3">Glycosyltransferase WbuB</fullName>
    </submittedName>
</protein>
<name>A0A4V1N1S5_9FLAO</name>
<evidence type="ECO:0000259" key="2">
    <source>
        <dbReference type="Pfam" id="PF13579"/>
    </source>
</evidence>
<reference evidence="4" key="1">
    <citation type="submission" date="2019-01" db="EMBL/GenBank/DDBJ databases">
        <title>Cytophagaceae bacterium strain CAR-16.</title>
        <authorList>
            <person name="Chen W.-M."/>
        </authorList>
    </citation>
    <scope>NUCLEOTIDE SEQUENCE [LARGE SCALE GENOMIC DNA]</scope>
    <source>
        <strain evidence="4">LLJ-11</strain>
    </source>
</reference>
<dbReference type="SUPFAM" id="SSF53756">
    <property type="entry name" value="UDP-Glycosyltransferase/glycogen phosphorylase"/>
    <property type="match status" value="1"/>
</dbReference>
<dbReference type="CDD" id="cd03794">
    <property type="entry name" value="GT4_WbuB-like"/>
    <property type="match status" value="1"/>
</dbReference>
<dbReference type="RefSeq" id="WP_129436203.1">
    <property type="nucleotide sequence ID" value="NZ_SBKO01000004.1"/>
</dbReference>
<dbReference type="OrthoDB" id="9811902at2"/>
<keyword evidence="3" id="KW-0808">Transferase</keyword>